<protein>
    <recommendedName>
        <fullName evidence="6">Glutamyl-tRNA(Gln) amidotransferase subunit E</fullName>
        <shortName evidence="6">Glu-ADT subunit E</shortName>
        <ecNumber evidence="6">6.3.5.-</ecNumber>
    </recommendedName>
</protein>
<dbReference type="Gene3D" id="1.10.10.410">
    <property type="match status" value="1"/>
</dbReference>
<accession>A0A7G9YXZ6</accession>
<proteinExistence type="inferred from homology"/>
<dbReference type="NCBIfam" id="TIGR00134">
    <property type="entry name" value="gatE_arch"/>
    <property type="match status" value="1"/>
</dbReference>
<dbReference type="InterPro" id="IPR003789">
    <property type="entry name" value="Asn/Gln_tRNA_amidoTrase-B-like"/>
</dbReference>
<comment type="subunit">
    <text evidence="6">Heterodimer of GatD and GatE.</text>
</comment>
<dbReference type="InterPro" id="IPR018027">
    <property type="entry name" value="Asn/Gln_amidotransferase"/>
</dbReference>
<gene>
    <name evidence="6 9" type="primary">gatE</name>
    <name evidence="9" type="ORF">DOLIJACH_00015</name>
</gene>
<dbReference type="InterPro" id="IPR014746">
    <property type="entry name" value="Gln_synth/guanido_kin_cat_dom"/>
</dbReference>
<evidence type="ECO:0000256" key="4">
    <source>
        <dbReference type="ARBA" id="ARBA00022917"/>
    </source>
</evidence>
<reference evidence="9" key="1">
    <citation type="submission" date="2020-06" db="EMBL/GenBank/DDBJ databases">
        <title>Unique genomic features of the anaerobic methanotrophic archaea.</title>
        <authorList>
            <person name="Chadwick G.L."/>
            <person name="Skennerton C.T."/>
            <person name="Laso-Perez R."/>
            <person name="Leu A.O."/>
            <person name="Speth D.R."/>
            <person name="Yu H."/>
            <person name="Morgan-Lang C."/>
            <person name="Hatzenpichler R."/>
            <person name="Goudeau D."/>
            <person name="Malmstrom R."/>
            <person name="Brazelton W.J."/>
            <person name="Woyke T."/>
            <person name="Hallam S.J."/>
            <person name="Tyson G.W."/>
            <person name="Wegener G."/>
            <person name="Boetius A."/>
            <person name="Orphan V."/>
        </authorList>
    </citation>
    <scope>NUCLEOTIDE SEQUENCE</scope>
</reference>
<comment type="function">
    <text evidence="6">Allows the formation of correctly charged Gln-tRNA(Gln) through the transamidation of misacylated Glu-tRNA(Gln) in organisms which lack glutaminyl-tRNA synthetase. The reaction takes place in the presence of glutamine and ATP through an activated gamma-phospho-Glu-tRNA(Gln). The GatDE system is specific for glutamate and does not act on aspartate.</text>
</comment>
<organism evidence="9">
    <name type="scientific">Candidatus Methanophagaceae archaeon ANME-1 ERB6</name>
    <dbReference type="NCBI Taxonomy" id="2759912"/>
    <lineage>
        <taxon>Archaea</taxon>
        <taxon>Methanobacteriati</taxon>
        <taxon>Methanobacteriota</taxon>
        <taxon>Stenosarchaea group</taxon>
        <taxon>Methanomicrobia</taxon>
        <taxon>Candidatus Methanophagales</taxon>
        <taxon>Candidatus Methanophagaceae</taxon>
    </lineage>
</organism>
<dbReference type="NCBIfam" id="NF003107">
    <property type="entry name" value="PRK04028.1"/>
    <property type="match status" value="1"/>
</dbReference>
<dbReference type="EC" id="6.3.5.-" evidence="6"/>
<dbReference type="InterPro" id="IPR017958">
    <property type="entry name" value="Gln-tRNA_amidoTrfase_suB_CS"/>
</dbReference>
<dbReference type="InterPro" id="IPR017959">
    <property type="entry name" value="Asn/Gln-tRNA_amidoTrfase_suB/E"/>
</dbReference>
<feature type="region of interest" description="Disordered" evidence="7">
    <location>
        <begin position="415"/>
        <end position="438"/>
    </location>
</feature>
<feature type="domain" description="Asn/Gln amidotransferase" evidence="8">
    <location>
        <begin position="495"/>
        <end position="640"/>
    </location>
</feature>
<dbReference type="InterPro" id="IPR042114">
    <property type="entry name" value="GatB_C_1"/>
</dbReference>
<comment type="catalytic activity">
    <reaction evidence="5 6">
        <text>L-glutamyl-tRNA(Gln) + L-glutamine + ATP + H2O = L-glutaminyl-tRNA(Gln) + L-glutamate + ADP + phosphate + H(+)</text>
        <dbReference type="Rhea" id="RHEA:17521"/>
        <dbReference type="Rhea" id="RHEA-COMP:9681"/>
        <dbReference type="Rhea" id="RHEA-COMP:9684"/>
        <dbReference type="ChEBI" id="CHEBI:15377"/>
        <dbReference type="ChEBI" id="CHEBI:15378"/>
        <dbReference type="ChEBI" id="CHEBI:29985"/>
        <dbReference type="ChEBI" id="CHEBI:30616"/>
        <dbReference type="ChEBI" id="CHEBI:43474"/>
        <dbReference type="ChEBI" id="CHEBI:58359"/>
        <dbReference type="ChEBI" id="CHEBI:78520"/>
        <dbReference type="ChEBI" id="CHEBI:78521"/>
        <dbReference type="ChEBI" id="CHEBI:456216"/>
    </reaction>
</comment>
<sequence length="647" mass="72568">MWGGGPHKKRFTMKIDYHKVGLKAGLEIHQQLDTRTKLFCKCPTTLRDKKESTLTFKRYQRASKSEMGEVDKAALEEEKYSRTFIYKGYDSTCLVENDEQPPGELNREAIDISLEVALLLNMNPLDEIHTMRKIVIDGSNTCGFQRTALVAMGGGIETEEGFVAVDSLSLEEDAAQKIETEGEGDAYAVVYSLDRLGIPLVEIGTAPDIRTVEQARKVAEHLGMILRSTGKVKRGLGTIRQDINVSIEGGARVELKGVQNLRLIAKIVENEVIRQTKLIELREELKRRGAEVERQIKDLSSVFERTASNVIKLQAGGNVFGVCLRGFSGILGTELQPERRFGSELADFANKYGVGLMHTDELPAYGITAEEVEHLKRTFDATEADCVVIVAAERERAEKALKAVLNRAEEAMRGVPKETRRALPNGSSAYMRPLPGASRMYPETDVPPVEIDEQKLKQIKSKLPETFEHRKERYREKFGLNDELADKISRNSNFELFERIMESYENIPATLVVRTLTDTLAELMQEIEADIDIENLEDHHFMELFKLLSANTFGKEAVPDILKFLANPPEKSVERAIEEIGLGVDKGEVEVLIADIVNQKKKFIREKRERAVGPLMGIVMKELRGKVDGKVINKILEEKVKGVLEGG</sequence>
<keyword evidence="1 6" id="KW-0436">Ligase</keyword>
<dbReference type="InterPro" id="IPR023168">
    <property type="entry name" value="GatB_Yqey_C_2"/>
</dbReference>
<evidence type="ECO:0000256" key="6">
    <source>
        <dbReference type="HAMAP-Rule" id="MF_00588"/>
    </source>
</evidence>
<dbReference type="GO" id="GO:0070681">
    <property type="term" value="P:glutaminyl-tRNAGln biosynthesis via transamidation"/>
    <property type="evidence" value="ECO:0007669"/>
    <property type="project" value="TreeGrafter"/>
</dbReference>
<dbReference type="PANTHER" id="PTHR11659">
    <property type="entry name" value="GLUTAMYL-TRNA GLN AMIDOTRANSFERASE SUBUNIT B MITOCHONDRIAL AND PROKARYOTIC PET112-RELATED"/>
    <property type="match status" value="1"/>
</dbReference>
<name>A0A7G9YXZ6_9EURY</name>
<dbReference type="GO" id="GO:0004812">
    <property type="term" value="F:aminoacyl-tRNA ligase activity"/>
    <property type="evidence" value="ECO:0007669"/>
    <property type="project" value="InterPro"/>
</dbReference>
<evidence type="ECO:0000256" key="2">
    <source>
        <dbReference type="ARBA" id="ARBA00022741"/>
    </source>
</evidence>
<dbReference type="GO" id="GO:0016740">
    <property type="term" value="F:transferase activity"/>
    <property type="evidence" value="ECO:0007669"/>
    <property type="project" value="UniProtKB-KW"/>
</dbReference>
<dbReference type="SUPFAM" id="SSF55931">
    <property type="entry name" value="Glutamine synthetase/guanido kinase"/>
    <property type="match status" value="1"/>
</dbReference>
<comment type="similarity">
    <text evidence="6">Belongs to the GatB/GatE family. GatE subfamily.</text>
</comment>
<dbReference type="AlphaFoldDB" id="A0A7G9YXZ6"/>
<evidence type="ECO:0000256" key="7">
    <source>
        <dbReference type="SAM" id="MobiDB-lite"/>
    </source>
</evidence>
<dbReference type="InterPro" id="IPR006075">
    <property type="entry name" value="Asn/Gln-tRNA_Trfase_suB/E_cat"/>
</dbReference>
<dbReference type="Pfam" id="PF02938">
    <property type="entry name" value="GAD"/>
    <property type="match status" value="1"/>
</dbReference>
<dbReference type="EMBL" id="MT631524">
    <property type="protein sequence ID" value="QNO52880.1"/>
    <property type="molecule type" value="Genomic_DNA"/>
</dbReference>
<dbReference type="Gene3D" id="3.30.1360.30">
    <property type="entry name" value="GAD-like domain"/>
    <property type="match status" value="1"/>
</dbReference>
<dbReference type="SMART" id="SM00845">
    <property type="entry name" value="GatB_Yqey"/>
    <property type="match status" value="1"/>
</dbReference>
<dbReference type="InterPro" id="IPR029351">
    <property type="entry name" value="GAD_dom"/>
</dbReference>
<dbReference type="SUPFAM" id="SSF89095">
    <property type="entry name" value="GatB/YqeY motif"/>
    <property type="match status" value="2"/>
</dbReference>
<keyword evidence="4 6" id="KW-0648">Protein biosynthesis</keyword>
<dbReference type="Pfam" id="PF02637">
    <property type="entry name" value="GatB_Yqey"/>
    <property type="match status" value="1"/>
</dbReference>
<dbReference type="PROSITE" id="PS01234">
    <property type="entry name" value="GATB"/>
    <property type="match status" value="1"/>
</dbReference>
<dbReference type="InterPro" id="IPR004414">
    <property type="entry name" value="GatE"/>
</dbReference>
<keyword evidence="9" id="KW-0808">Transferase</keyword>
<keyword evidence="3 6" id="KW-0067">ATP-binding</keyword>
<dbReference type="Pfam" id="PF02934">
    <property type="entry name" value="GatB_N"/>
    <property type="match status" value="1"/>
</dbReference>
<dbReference type="GO" id="GO:0006412">
    <property type="term" value="P:translation"/>
    <property type="evidence" value="ECO:0007669"/>
    <property type="project" value="UniProtKB-UniRule"/>
</dbReference>
<dbReference type="GO" id="GO:0005737">
    <property type="term" value="C:cytoplasm"/>
    <property type="evidence" value="ECO:0007669"/>
    <property type="project" value="InterPro"/>
</dbReference>
<dbReference type="Gene3D" id="1.10.150.380">
    <property type="entry name" value="GatB domain, N-terminal subdomain"/>
    <property type="match status" value="1"/>
</dbReference>
<dbReference type="InterPro" id="IPR004115">
    <property type="entry name" value="GAD-like_sf"/>
</dbReference>
<evidence type="ECO:0000256" key="5">
    <source>
        <dbReference type="ARBA" id="ARBA00047913"/>
    </source>
</evidence>
<evidence type="ECO:0000256" key="3">
    <source>
        <dbReference type="ARBA" id="ARBA00022840"/>
    </source>
</evidence>
<dbReference type="HAMAP" id="MF_00588">
    <property type="entry name" value="GatE"/>
    <property type="match status" value="1"/>
</dbReference>
<dbReference type="PANTHER" id="PTHR11659:SF2">
    <property type="entry name" value="GLUTAMYL-TRNA(GLN) AMIDOTRANSFERASE SUBUNIT E"/>
    <property type="match status" value="1"/>
</dbReference>
<evidence type="ECO:0000259" key="8">
    <source>
        <dbReference type="SMART" id="SM00845"/>
    </source>
</evidence>
<evidence type="ECO:0000313" key="9">
    <source>
        <dbReference type="EMBL" id="QNO52880.1"/>
    </source>
</evidence>
<dbReference type="SUPFAM" id="SSF55261">
    <property type="entry name" value="GAD domain-like"/>
    <property type="match status" value="1"/>
</dbReference>
<dbReference type="GO" id="GO:0050567">
    <property type="term" value="F:glutaminyl-tRNA synthase (glutamine-hydrolyzing) activity"/>
    <property type="evidence" value="ECO:0007669"/>
    <property type="project" value="UniProtKB-UniRule"/>
</dbReference>
<keyword evidence="2 6" id="KW-0547">Nucleotide-binding</keyword>
<evidence type="ECO:0000256" key="1">
    <source>
        <dbReference type="ARBA" id="ARBA00022598"/>
    </source>
</evidence>
<dbReference type="GO" id="GO:0005524">
    <property type="term" value="F:ATP binding"/>
    <property type="evidence" value="ECO:0007669"/>
    <property type="project" value="UniProtKB-KW"/>
</dbReference>